<reference evidence="9" key="1">
    <citation type="submission" date="2016-10" db="EMBL/GenBank/DDBJ databases">
        <authorList>
            <person name="Varghese N."/>
            <person name="Submissions S."/>
        </authorList>
    </citation>
    <scope>NUCLEOTIDE SEQUENCE [LARGE SCALE GENOMIC DNA]</scope>
    <source>
        <strain evidence="9">LMG 22563</strain>
    </source>
</reference>
<comment type="subcellular location">
    <subcellularLocation>
        <location evidence="5 6">Cytoplasm</location>
    </subcellularLocation>
</comment>
<evidence type="ECO:0000313" key="9">
    <source>
        <dbReference type="Proteomes" id="UP000183018"/>
    </source>
</evidence>
<comment type="catalytic activity">
    <reaction evidence="5 6">
        <text>D-erythro-1-(imidazol-4-yl)glycerol 3-phosphate = 3-(imidazol-4-yl)-2-oxopropyl phosphate + H2O</text>
        <dbReference type="Rhea" id="RHEA:11040"/>
        <dbReference type="ChEBI" id="CHEBI:15377"/>
        <dbReference type="ChEBI" id="CHEBI:57766"/>
        <dbReference type="ChEBI" id="CHEBI:58278"/>
        <dbReference type="EC" id="4.2.1.19"/>
    </reaction>
</comment>
<evidence type="ECO:0000256" key="6">
    <source>
        <dbReference type="RuleBase" id="RU000599"/>
    </source>
</evidence>
<dbReference type="UniPathway" id="UPA00031">
    <property type="reaction ID" value="UER00011"/>
</dbReference>
<dbReference type="NCBIfam" id="NF002109">
    <property type="entry name" value="PRK00951.1-5"/>
    <property type="match status" value="1"/>
</dbReference>
<dbReference type="NCBIfam" id="NF002106">
    <property type="entry name" value="PRK00951.1-1"/>
    <property type="match status" value="1"/>
</dbReference>
<dbReference type="EMBL" id="FORC01000001">
    <property type="protein sequence ID" value="SFI42987.1"/>
    <property type="molecule type" value="Genomic_DNA"/>
</dbReference>
<dbReference type="HAMAP" id="MF_00076">
    <property type="entry name" value="HisB"/>
    <property type="match status" value="1"/>
</dbReference>
<evidence type="ECO:0000256" key="3">
    <source>
        <dbReference type="ARBA" id="ARBA00023102"/>
    </source>
</evidence>
<accession>A0A1I3I548</accession>
<keyword evidence="4 5" id="KW-0456">Lyase</keyword>
<dbReference type="PROSITE" id="PS00954">
    <property type="entry name" value="IGP_DEHYDRATASE_1"/>
    <property type="match status" value="1"/>
</dbReference>
<dbReference type="NCBIfam" id="NF002111">
    <property type="entry name" value="PRK00951.2-1"/>
    <property type="match status" value="1"/>
</dbReference>
<dbReference type="EC" id="4.2.1.19" evidence="5 6"/>
<evidence type="ECO:0000256" key="2">
    <source>
        <dbReference type="ARBA" id="ARBA00022605"/>
    </source>
</evidence>
<proteinExistence type="inferred from homology"/>
<comment type="pathway">
    <text evidence="1 5 6">Amino-acid biosynthesis; L-histidine biosynthesis; L-histidine from 5-phospho-alpha-D-ribose 1-diphosphate: step 6/9.</text>
</comment>
<gene>
    <name evidence="5" type="primary">hisB</name>
    <name evidence="8" type="ORF">SAMN05216602_1416</name>
</gene>
<evidence type="ECO:0000256" key="7">
    <source>
        <dbReference type="SAM" id="Phobius"/>
    </source>
</evidence>
<evidence type="ECO:0000256" key="5">
    <source>
        <dbReference type="HAMAP-Rule" id="MF_00076"/>
    </source>
</evidence>
<dbReference type="NCBIfam" id="NF002114">
    <property type="entry name" value="PRK00951.2-4"/>
    <property type="match status" value="1"/>
</dbReference>
<dbReference type="FunFam" id="3.30.230.40:FF:000003">
    <property type="entry name" value="Imidazoleglycerol-phosphate dehydratase HisB"/>
    <property type="match status" value="1"/>
</dbReference>
<dbReference type="AlphaFoldDB" id="A0A1I3I548"/>
<dbReference type="InterPro" id="IPR038494">
    <property type="entry name" value="IGPD_sf"/>
</dbReference>
<keyword evidence="2 5" id="KW-0028">Amino-acid biosynthesis</keyword>
<dbReference type="GO" id="GO:0005737">
    <property type="term" value="C:cytoplasm"/>
    <property type="evidence" value="ECO:0007669"/>
    <property type="project" value="UniProtKB-SubCell"/>
</dbReference>
<dbReference type="GO" id="GO:0004424">
    <property type="term" value="F:imidazoleglycerol-phosphate dehydratase activity"/>
    <property type="evidence" value="ECO:0007669"/>
    <property type="project" value="UniProtKB-UniRule"/>
</dbReference>
<dbReference type="InterPro" id="IPR020565">
    <property type="entry name" value="ImidazoleglycerP_deHydtase_CS"/>
</dbReference>
<dbReference type="Gene3D" id="3.30.230.40">
    <property type="entry name" value="Imidazole glycerol phosphate dehydratase, domain 1"/>
    <property type="match status" value="2"/>
</dbReference>
<dbReference type="GO" id="GO:0000105">
    <property type="term" value="P:L-histidine biosynthetic process"/>
    <property type="evidence" value="ECO:0007669"/>
    <property type="project" value="UniProtKB-UniRule"/>
</dbReference>
<dbReference type="InterPro" id="IPR020568">
    <property type="entry name" value="Ribosomal_Su5_D2-typ_SF"/>
</dbReference>
<dbReference type="Pfam" id="PF00475">
    <property type="entry name" value="IGPD"/>
    <property type="match status" value="1"/>
</dbReference>
<evidence type="ECO:0000256" key="1">
    <source>
        <dbReference type="ARBA" id="ARBA00005047"/>
    </source>
</evidence>
<keyword evidence="3 5" id="KW-0368">Histidine biosynthesis</keyword>
<dbReference type="STRING" id="289370.SAMN05216602_1416"/>
<name>A0A1I3I548_9GAMM</name>
<dbReference type="PANTHER" id="PTHR23133:SF2">
    <property type="entry name" value="IMIDAZOLEGLYCEROL-PHOSPHATE DEHYDRATASE"/>
    <property type="match status" value="1"/>
</dbReference>
<keyword evidence="7" id="KW-1133">Transmembrane helix</keyword>
<comment type="similarity">
    <text evidence="5 6">Belongs to the imidazoleglycerol-phosphate dehydratase family.</text>
</comment>
<protein>
    <recommendedName>
        <fullName evidence="5 6">Imidazoleglycerol-phosphate dehydratase</fullName>
        <shortName evidence="5">IGPD</shortName>
        <ecNumber evidence="5 6">4.2.1.19</ecNumber>
    </recommendedName>
</protein>
<sequence length="239" mass="26578">MPVGFASRAERFSSIFAVWLYSFAAYQPIMFALSPNDFVEQVMAERTASVERNTLETQIKVSINLDGSGKASFDTGVPFFEHMLDQIARHGLIDLDIYCKGDLHIDDHHTVEDVGITLGQAFAKAVGDKKGMTRYGHSYVPLDEALSRVVIDFSGRPGLQMHVPFTRAVVGGFDVDLFQEFFQGFVNHAQVSLHIDNLRGVNTHHQIETVFKAFGRALRMAVELDPRMAGQMPSTKGVL</sequence>
<dbReference type="CDD" id="cd07914">
    <property type="entry name" value="IGPD"/>
    <property type="match status" value="1"/>
</dbReference>
<evidence type="ECO:0000256" key="4">
    <source>
        <dbReference type="ARBA" id="ARBA00023239"/>
    </source>
</evidence>
<keyword evidence="7" id="KW-0472">Membrane</keyword>
<dbReference type="FunFam" id="3.30.230.40:FF:000002">
    <property type="entry name" value="Imidazoleglycerol-phosphate dehydratase"/>
    <property type="match status" value="1"/>
</dbReference>
<evidence type="ECO:0000313" key="8">
    <source>
        <dbReference type="EMBL" id="SFI42987.1"/>
    </source>
</evidence>
<dbReference type="PROSITE" id="PS00955">
    <property type="entry name" value="IGP_DEHYDRATASE_2"/>
    <property type="match status" value="1"/>
</dbReference>
<keyword evidence="7" id="KW-0812">Transmembrane</keyword>
<dbReference type="PANTHER" id="PTHR23133">
    <property type="entry name" value="IMIDAZOLEGLYCEROL-PHOSPHATE DEHYDRATASE HIS7"/>
    <property type="match status" value="1"/>
</dbReference>
<dbReference type="InterPro" id="IPR000807">
    <property type="entry name" value="ImidazoleglycerolP_deHydtase"/>
</dbReference>
<feature type="transmembrane region" description="Helical" evidence="7">
    <location>
        <begin position="12"/>
        <end position="33"/>
    </location>
</feature>
<keyword evidence="9" id="KW-1185">Reference proteome</keyword>
<dbReference type="Proteomes" id="UP000183018">
    <property type="component" value="Unassembled WGS sequence"/>
</dbReference>
<dbReference type="SUPFAM" id="SSF54211">
    <property type="entry name" value="Ribosomal protein S5 domain 2-like"/>
    <property type="match status" value="2"/>
</dbReference>
<keyword evidence="5" id="KW-0963">Cytoplasm</keyword>
<organism evidence="8 9">
    <name type="scientific">Phytopseudomonas argentinensis</name>
    <dbReference type="NCBI Taxonomy" id="289370"/>
    <lineage>
        <taxon>Bacteria</taxon>
        <taxon>Pseudomonadati</taxon>
        <taxon>Pseudomonadota</taxon>
        <taxon>Gammaproteobacteria</taxon>
        <taxon>Pseudomonadales</taxon>
        <taxon>Pseudomonadaceae</taxon>
        <taxon>Phytopseudomonas</taxon>
    </lineage>
</organism>